<dbReference type="GO" id="GO:0030288">
    <property type="term" value="C:outer membrane-bounded periplasmic space"/>
    <property type="evidence" value="ECO:0007669"/>
    <property type="project" value="TreeGrafter"/>
</dbReference>
<dbReference type="Pfam" id="PF13343">
    <property type="entry name" value="SBP_bac_6"/>
    <property type="match status" value="1"/>
</dbReference>
<evidence type="ECO:0000313" key="4">
    <source>
        <dbReference type="Proteomes" id="UP000621436"/>
    </source>
</evidence>
<proteinExistence type="predicted"/>
<dbReference type="PIRSF" id="PIRSF002825">
    <property type="entry name" value="CfbpA"/>
    <property type="match status" value="1"/>
</dbReference>
<dbReference type="GO" id="GO:0015888">
    <property type="term" value="P:thiamine transport"/>
    <property type="evidence" value="ECO:0007669"/>
    <property type="project" value="TreeGrafter"/>
</dbReference>
<keyword evidence="1 2" id="KW-0732">Signal</keyword>
<dbReference type="InterPro" id="IPR026045">
    <property type="entry name" value="Ferric-bd"/>
</dbReference>
<accession>A0A931AR10</accession>
<dbReference type="SUPFAM" id="SSF53850">
    <property type="entry name" value="Periplasmic binding protein-like II"/>
    <property type="match status" value="1"/>
</dbReference>
<dbReference type="PANTHER" id="PTHR30006">
    <property type="entry name" value="THIAMINE-BINDING PERIPLASMIC PROTEIN-RELATED"/>
    <property type="match status" value="1"/>
</dbReference>
<reference evidence="3" key="1">
    <citation type="submission" date="2020-11" db="EMBL/GenBank/DDBJ databases">
        <title>Halonatronomonas betainensis gen. nov., sp. nov. a novel haloalkaliphilic representative of the family Halanaerobiacae capable of betaine degradation.</title>
        <authorList>
            <person name="Boltyanskaya Y."/>
            <person name="Kevbrin V."/>
            <person name="Detkova E."/>
            <person name="Grouzdev D.S."/>
            <person name="Koziaeva V."/>
            <person name="Zhilina T."/>
        </authorList>
    </citation>
    <scope>NUCLEOTIDE SEQUENCE</scope>
    <source>
        <strain evidence="3">Z-7014</strain>
    </source>
</reference>
<keyword evidence="4" id="KW-1185">Reference proteome</keyword>
<feature type="signal peptide" evidence="2">
    <location>
        <begin position="1"/>
        <end position="25"/>
    </location>
</feature>
<comment type="caution">
    <text evidence="3">The sequence shown here is derived from an EMBL/GenBank/DDBJ whole genome shotgun (WGS) entry which is preliminary data.</text>
</comment>
<dbReference type="RefSeq" id="WP_270453036.1">
    <property type="nucleotide sequence ID" value="NZ_JADPIE010000002.1"/>
</dbReference>
<dbReference type="CDD" id="cd13544">
    <property type="entry name" value="PBP2_Fbp_like_1"/>
    <property type="match status" value="1"/>
</dbReference>
<evidence type="ECO:0000256" key="2">
    <source>
        <dbReference type="SAM" id="SignalP"/>
    </source>
</evidence>
<dbReference type="PANTHER" id="PTHR30006:SF2">
    <property type="entry name" value="ABC TRANSPORTER SUBSTRATE-BINDING PROTEIN"/>
    <property type="match status" value="1"/>
</dbReference>
<gene>
    <name evidence="3" type="ORF">I0Q91_04020</name>
</gene>
<feature type="chain" id="PRO_5037393717" evidence="2">
    <location>
        <begin position="26"/>
        <end position="335"/>
    </location>
</feature>
<organism evidence="3 4">
    <name type="scientific">Halonatronomonas betaini</name>
    <dbReference type="NCBI Taxonomy" id="2778430"/>
    <lineage>
        <taxon>Bacteria</taxon>
        <taxon>Bacillati</taxon>
        <taxon>Bacillota</taxon>
        <taxon>Clostridia</taxon>
        <taxon>Halanaerobiales</taxon>
        <taxon>Halarsenatibacteraceae</taxon>
        <taxon>Halonatronomonas</taxon>
    </lineage>
</organism>
<protein>
    <submittedName>
        <fullName evidence="3">ABC transporter substrate-binding protein</fullName>
    </submittedName>
</protein>
<evidence type="ECO:0000256" key="1">
    <source>
        <dbReference type="ARBA" id="ARBA00022729"/>
    </source>
</evidence>
<name>A0A931AR10_9FIRM</name>
<dbReference type="GO" id="GO:0030976">
    <property type="term" value="F:thiamine pyrophosphate binding"/>
    <property type="evidence" value="ECO:0007669"/>
    <property type="project" value="TreeGrafter"/>
</dbReference>
<evidence type="ECO:0000313" key="3">
    <source>
        <dbReference type="EMBL" id="MBF8436236.1"/>
    </source>
</evidence>
<dbReference type="GO" id="GO:0030975">
    <property type="term" value="F:thiamine binding"/>
    <property type="evidence" value="ECO:0007669"/>
    <property type="project" value="TreeGrafter"/>
</dbReference>
<sequence>MKKLSIILFIGLFVFAFSFSGQVEAQTITVYNTMDEDAAMNLFESFEEEHGVRVEYVQLSTGEVVSRLEAESSNPQADLWTGGVGLGHIEAAQNGLTAVYDSEVREEYIPEQFRDPEGRWAGLYLGALAFSSNPDLLDYYGLEKPQSWDDLVQPEFEDMVQMAYPSTSGTAYNVLATMVQIMGEEEAFEYMHELDRSIISYTRSGFRPAQNVAMGETPVAIAYAHDLLQQQEEGYPIEITFPEEGTGYEVASISIVEGGPNPEIARKLYDHFLSREAAEEYANFFSIPTRNDMTAEDLREGAFAIEDLTVIDQDDIWSGQNRERLLDRWDEEIGG</sequence>
<dbReference type="EMBL" id="JADPIE010000002">
    <property type="protein sequence ID" value="MBF8436236.1"/>
    <property type="molecule type" value="Genomic_DNA"/>
</dbReference>
<dbReference type="AlphaFoldDB" id="A0A931AR10"/>
<dbReference type="Gene3D" id="3.40.190.10">
    <property type="entry name" value="Periplasmic binding protein-like II"/>
    <property type="match status" value="2"/>
</dbReference>
<dbReference type="Proteomes" id="UP000621436">
    <property type="component" value="Unassembled WGS sequence"/>
</dbReference>